<dbReference type="Gene3D" id="3.40.630.30">
    <property type="match status" value="1"/>
</dbReference>
<keyword evidence="2" id="KW-0808">Transferase</keyword>
<dbReference type="Proteomes" id="UP000249819">
    <property type="component" value="Unassembled WGS sequence"/>
</dbReference>
<protein>
    <submittedName>
        <fullName evidence="2">RimJ/RimL family protein N-acetyltransferase</fullName>
    </submittedName>
</protein>
<comment type="caution">
    <text evidence="2">The sequence shown here is derived from an EMBL/GenBank/DDBJ whole genome shotgun (WGS) entry which is preliminary data.</text>
</comment>
<dbReference type="OrthoDB" id="9795199at2"/>
<dbReference type="PANTHER" id="PTHR43610">
    <property type="entry name" value="BLL6696 PROTEIN"/>
    <property type="match status" value="1"/>
</dbReference>
<keyword evidence="3" id="KW-1185">Reference proteome</keyword>
<dbReference type="EMBL" id="QLMA01000003">
    <property type="protein sequence ID" value="RAJ83117.1"/>
    <property type="molecule type" value="Genomic_DNA"/>
</dbReference>
<reference evidence="2 3" key="1">
    <citation type="submission" date="2018-06" db="EMBL/GenBank/DDBJ databases">
        <title>Genomic Encyclopedia of Archaeal and Bacterial Type Strains, Phase II (KMG-II): from individual species to whole genera.</title>
        <authorList>
            <person name="Goeker M."/>
        </authorList>
    </citation>
    <scope>NUCLEOTIDE SEQUENCE [LARGE SCALE GENOMIC DNA]</scope>
    <source>
        <strain evidence="2 3">DSM 29821</strain>
    </source>
</reference>
<name>A0A327W1F0_9BACT</name>
<accession>A0A327W1F0</accession>
<feature type="domain" description="N-acetyltransferase" evidence="1">
    <location>
        <begin position="17"/>
        <end position="183"/>
    </location>
</feature>
<proteinExistence type="predicted"/>
<dbReference type="AlphaFoldDB" id="A0A327W1F0"/>
<dbReference type="PANTHER" id="PTHR43610:SF1">
    <property type="entry name" value="N-ACETYLTRANSFERASE DOMAIN-CONTAINING PROTEIN"/>
    <property type="match status" value="1"/>
</dbReference>
<organism evidence="2 3">
    <name type="scientific">Chitinophaga dinghuensis</name>
    <dbReference type="NCBI Taxonomy" id="1539050"/>
    <lineage>
        <taxon>Bacteria</taxon>
        <taxon>Pseudomonadati</taxon>
        <taxon>Bacteroidota</taxon>
        <taxon>Chitinophagia</taxon>
        <taxon>Chitinophagales</taxon>
        <taxon>Chitinophagaceae</taxon>
        <taxon>Chitinophaga</taxon>
    </lineage>
</organism>
<dbReference type="GO" id="GO:0016747">
    <property type="term" value="F:acyltransferase activity, transferring groups other than amino-acyl groups"/>
    <property type="evidence" value="ECO:0007669"/>
    <property type="project" value="InterPro"/>
</dbReference>
<evidence type="ECO:0000313" key="3">
    <source>
        <dbReference type="Proteomes" id="UP000249819"/>
    </source>
</evidence>
<dbReference type="SUPFAM" id="SSF55729">
    <property type="entry name" value="Acyl-CoA N-acyltransferases (Nat)"/>
    <property type="match status" value="1"/>
</dbReference>
<sequence length="199" mass="23280">MEQGWIEHPTILRGREIDLLPLEATHFEELYQAASDKRLWELIPTNCADSEIFRKTYAAALAHRENGTQYPFIIYHKATGRIIGSTRYFEIFPADKKLEIGWSWVITEYWGTGVNLECKLLLLTHCFEVLKARRVQLKTDQHNWRSRKAIEKIGGYFEGILRKDKIKADGTSRSAAYYSILDEEWEAAREKILMQINKK</sequence>
<gene>
    <name evidence="2" type="ORF">CLV59_10374</name>
</gene>
<evidence type="ECO:0000313" key="2">
    <source>
        <dbReference type="EMBL" id="RAJ83117.1"/>
    </source>
</evidence>
<evidence type="ECO:0000259" key="1">
    <source>
        <dbReference type="PROSITE" id="PS51186"/>
    </source>
</evidence>
<dbReference type="Pfam" id="PF13302">
    <property type="entry name" value="Acetyltransf_3"/>
    <property type="match status" value="1"/>
</dbReference>
<dbReference type="PROSITE" id="PS51186">
    <property type="entry name" value="GNAT"/>
    <property type="match status" value="1"/>
</dbReference>
<dbReference type="InterPro" id="IPR000182">
    <property type="entry name" value="GNAT_dom"/>
</dbReference>
<dbReference type="InterPro" id="IPR016181">
    <property type="entry name" value="Acyl_CoA_acyltransferase"/>
</dbReference>
<dbReference type="RefSeq" id="WP_111591782.1">
    <property type="nucleotide sequence ID" value="NZ_QLMA01000003.1"/>
</dbReference>